<dbReference type="OMA" id="ICPRISH"/>
<feature type="non-terminal residue" evidence="2">
    <location>
        <position position="1"/>
    </location>
</feature>
<proteinExistence type="predicted"/>
<comment type="caution">
    <text evidence="2">The sequence shown here is derived from an EMBL/GenBank/DDBJ whole genome shotgun (WGS) entry which is preliminary data.</text>
</comment>
<reference evidence="2 3" key="1">
    <citation type="submission" date="2018-05" db="EMBL/GenBank/DDBJ databases">
        <title>Draft genome sequence of Scytalidium lignicola DSM 105466, a ubiquitous saprotrophic fungus.</title>
        <authorList>
            <person name="Buettner E."/>
            <person name="Gebauer A.M."/>
            <person name="Hofrichter M."/>
            <person name="Liers C."/>
            <person name="Kellner H."/>
        </authorList>
    </citation>
    <scope>NUCLEOTIDE SEQUENCE [LARGE SCALE GENOMIC DNA]</scope>
    <source>
        <strain evidence="2 3">DSM 105466</strain>
    </source>
</reference>
<feature type="region of interest" description="Disordered" evidence="1">
    <location>
        <begin position="429"/>
        <end position="461"/>
    </location>
</feature>
<feature type="non-terminal residue" evidence="2">
    <location>
        <position position="527"/>
    </location>
</feature>
<protein>
    <submittedName>
        <fullName evidence="2">Uncharacterized protein</fullName>
    </submittedName>
</protein>
<dbReference type="AlphaFoldDB" id="A0A3E2HCI7"/>
<dbReference type="Proteomes" id="UP000258309">
    <property type="component" value="Unassembled WGS sequence"/>
</dbReference>
<accession>A0A3E2HCI7</accession>
<organism evidence="2 3">
    <name type="scientific">Scytalidium lignicola</name>
    <name type="common">Hyphomycete</name>
    <dbReference type="NCBI Taxonomy" id="5539"/>
    <lineage>
        <taxon>Eukaryota</taxon>
        <taxon>Fungi</taxon>
        <taxon>Dikarya</taxon>
        <taxon>Ascomycota</taxon>
        <taxon>Pezizomycotina</taxon>
        <taxon>Leotiomycetes</taxon>
        <taxon>Leotiomycetes incertae sedis</taxon>
        <taxon>Scytalidium</taxon>
    </lineage>
</organism>
<name>A0A3E2HCI7_SCYLI</name>
<dbReference type="OrthoDB" id="3560511at2759"/>
<feature type="compositionally biased region" description="Polar residues" evidence="1">
    <location>
        <begin position="429"/>
        <end position="454"/>
    </location>
</feature>
<keyword evidence="3" id="KW-1185">Reference proteome</keyword>
<evidence type="ECO:0000313" key="2">
    <source>
        <dbReference type="EMBL" id="RFU31095.1"/>
    </source>
</evidence>
<gene>
    <name evidence="2" type="ORF">B7463_g5266</name>
</gene>
<evidence type="ECO:0000313" key="3">
    <source>
        <dbReference type="Proteomes" id="UP000258309"/>
    </source>
</evidence>
<dbReference type="EMBL" id="NCSJ02000084">
    <property type="protein sequence ID" value="RFU31095.1"/>
    <property type="molecule type" value="Genomic_DNA"/>
</dbReference>
<evidence type="ECO:0000256" key="1">
    <source>
        <dbReference type="SAM" id="MobiDB-lite"/>
    </source>
</evidence>
<feature type="region of interest" description="Disordered" evidence="1">
    <location>
        <begin position="16"/>
        <end position="35"/>
    </location>
</feature>
<sequence>MKCLREVAVISRHHARPASLASTARRNASSKHGKPYELTPLVMDLDAADNTQIRQIKEISEEPWKGSERLQNRIAKLTEIETAKRSRLEKRRELRRQLSFNTLVITPPDLMQFALLGDPYKQSADQVPTGYLKGISTYLELHKKDPERLKLWSFIKNLPADGETALKQAGFGSSEVINEAILQQMKDKPLFKRLRRTINILSQTEEGCKFLLSNMKDLKYILEKSTKDVPQYSNVLIMLNNLVASIHSKGLQIGPILCNMGLYYASRANSHSAVQKYLDIAIQNSYRPNYPTRTAILRLAVPKTPLATPKPWVEGEDYMKQDILTLLTGWESNGVPSSLNEVQQPCFARLVTKDHSSRPLYLAYIQALAELGATDALWHEFKHIQSLPSSIMINTHRLHEAFMTAFLIAKDTNSATEVIPQAKASGIDLSNTSTTASQSPLDIDEQQQSHTHPTNPAKPEDPVITSLLLSHIEVWRKRSALRNKNESGQRQANVNSSNPTTVLHDIENIQYPKEKVHAIEEFLSSLT</sequence>